<dbReference type="PANTHER" id="PTHR45832">
    <property type="entry name" value="SERINE/THREONINE-PROTEIN KINASE SAMKA-RELATED-RELATED"/>
    <property type="match status" value="1"/>
</dbReference>
<reference evidence="6" key="1">
    <citation type="submission" date="2020-02" db="EMBL/GenBank/DDBJ databases">
        <title>Bird 10,000 Genomes (B10K) Project - Family phase.</title>
        <authorList>
            <person name="Zhang G."/>
        </authorList>
    </citation>
    <scope>NUCLEOTIDE SEQUENCE</scope>
    <source>
        <strain evidence="6">B10K-DU-002-37</strain>
        <tissue evidence="6">Muscle</tissue>
    </source>
</reference>
<keyword evidence="4" id="KW-0067">ATP-binding</keyword>
<dbReference type="Proteomes" id="UP000627253">
    <property type="component" value="Unassembled WGS sequence"/>
</dbReference>
<dbReference type="Pfam" id="PF00069">
    <property type="entry name" value="Pkinase"/>
    <property type="match status" value="1"/>
</dbReference>
<evidence type="ECO:0000313" key="6">
    <source>
        <dbReference type="EMBL" id="NXX52022.1"/>
    </source>
</evidence>
<evidence type="ECO:0000256" key="3">
    <source>
        <dbReference type="ARBA" id="ARBA00022741"/>
    </source>
</evidence>
<dbReference type="Gene3D" id="1.10.510.10">
    <property type="entry name" value="Transferase(Phosphotransferase) domain 1"/>
    <property type="match status" value="1"/>
</dbReference>
<sequence>ADFGLSACVTPERSKRTTYVGTLRWMAPEVVKQEPYSFKADIWSLGVTAIEMVEGEPPYMDETCRRVRYLIATKGTPTLRKPEQRSLMFRVFLKCCLEVDVDRRWSAKRLLQVKGKAAARQTAAPCKGFFSSAKLEGIYR</sequence>
<dbReference type="InterPro" id="IPR000719">
    <property type="entry name" value="Prot_kinase_dom"/>
</dbReference>
<evidence type="ECO:0000256" key="2">
    <source>
        <dbReference type="ARBA" id="ARBA00012513"/>
    </source>
</evidence>
<evidence type="ECO:0000313" key="7">
    <source>
        <dbReference type="Proteomes" id="UP000627253"/>
    </source>
</evidence>
<comment type="caution">
    <text evidence="6">The sequence shown here is derived from an EMBL/GenBank/DDBJ whole genome shotgun (WGS) entry which is preliminary data.</text>
</comment>
<keyword evidence="3" id="KW-0547">Nucleotide-binding</keyword>
<keyword evidence="6" id="KW-0418">Kinase</keyword>
<evidence type="ECO:0000259" key="5">
    <source>
        <dbReference type="PROSITE" id="PS50011"/>
    </source>
</evidence>
<organism evidence="6 7">
    <name type="scientific">Tricholaema leucomelas</name>
    <name type="common">pied barbet</name>
    <dbReference type="NCBI Taxonomy" id="240729"/>
    <lineage>
        <taxon>Eukaryota</taxon>
        <taxon>Metazoa</taxon>
        <taxon>Chordata</taxon>
        <taxon>Craniata</taxon>
        <taxon>Vertebrata</taxon>
        <taxon>Euteleostomi</taxon>
        <taxon>Archelosauria</taxon>
        <taxon>Archosauria</taxon>
        <taxon>Dinosauria</taxon>
        <taxon>Saurischia</taxon>
        <taxon>Theropoda</taxon>
        <taxon>Coelurosauria</taxon>
        <taxon>Aves</taxon>
        <taxon>Neognathae</taxon>
        <taxon>Neoaves</taxon>
        <taxon>Telluraves</taxon>
        <taxon>Coraciimorphae</taxon>
        <taxon>Piciformes</taxon>
        <taxon>Lybiidae</taxon>
        <taxon>Tricholaema lacrymosa</taxon>
    </lineage>
</organism>
<dbReference type="SMART" id="SM00220">
    <property type="entry name" value="S_TKc"/>
    <property type="match status" value="1"/>
</dbReference>
<dbReference type="GO" id="GO:0004674">
    <property type="term" value="F:protein serine/threonine kinase activity"/>
    <property type="evidence" value="ECO:0007669"/>
    <property type="project" value="UniProtKB-EC"/>
</dbReference>
<accession>A0A852JB70</accession>
<feature type="non-terminal residue" evidence="6">
    <location>
        <position position="140"/>
    </location>
</feature>
<keyword evidence="7" id="KW-1185">Reference proteome</keyword>
<dbReference type="OrthoDB" id="2914378at2759"/>
<dbReference type="EC" id="2.7.11.1" evidence="2"/>
<dbReference type="PANTHER" id="PTHR45832:SF22">
    <property type="entry name" value="SERINE_THREONINE-PROTEIN KINASE SAMKA-RELATED"/>
    <property type="match status" value="1"/>
</dbReference>
<dbReference type="EMBL" id="WAAF01065007">
    <property type="protein sequence ID" value="NXX52022.1"/>
    <property type="molecule type" value="Genomic_DNA"/>
</dbReference>
<keyword evidence="6" id="KW-0808">Transferase</keyword>
<evidence type="ECO:0000256" key="1">
    <source>
        <dbReference type="ARBA" id="ARBA00008874"/>
    </source>
</evidence>
<feature type="non-terminal residue" evidence="6">
    <location>
        <position position="1"/>
    </location>
</feature>
<evidence type="ECO:0000256" key="4">
    <source>
        <dbReference type="ARBA" id="ARBA00022840"/>
    </source>
</evidence>
<dbReference type="InterPro" id="IPR051931">
    <property type="entry name" value="PAK3-like"/>
</dbReference>
<dbReference type="AlphaFoldDB" id="A0A852JB70"/>
<proteinExistence type="inferred from homology"/>
<gene>
    <name evidence="6" type="primary">Pak1_2</name>
    <name evidence="6" type="ORF">TRILEU_R00955</name>
</gene>
<dbReference type="PROSITE" id="PS50011">
    <property type="entry name" value="PROTEIN_KINASE_DOM"/>
    <property type="match status" value="1"/>
</dbReference>
<name>A0A852JB70_9PICI</name>
<dbReference type="GO" id="GO:0005524">
    <property type="term" value="F:ATP binding"/>
    <property type="evidence" value="ECO:0007669"/>
    <property type="project" value="UniProtKB-KW"/>
</dbReference>
<dbReference type="InterPro" id="IPR011009">
    <property type="entry name" value="Kinase-like_dom_sf"/>
</dbReference>
<comment type="similarity">
    <text evidence="1">Belongs to the protein kinase superfamily. STE Ser/Thr protein kinase family. STE20 subfamily.</text>
</comment>
<feature type="domain" description="Protein kinase" evidence="5">
    <location>
        <begin position="1"/>
        <end position="130"/>
    </location>
</feature>
<protein>
    <recommendedName>
        <fullName evidence="2">non-specific serine/threonine protein kinase</fullName>
        <ecNumber evidence="2">2.7.11.1</ecNumber>
    </recommendedName>
</protein>
<dbReference type="SUPFAM" id="SSF56112">
    <property type="entry name" value="Protein kinase-like (PK-like)"/>
    <property type="match status" value="1"/>
</dbReference>